<keyword evidence="5" id="KW-0997">Cell inner membrane</keyword>
<feature type="transmembrane region" description="Helical" evidence="5">
    <location>
        <begin position="6"/>
        <end position="23"/>
    </location>
</feature>
<evidence type="ECO:0000259" key="7">
    <source>
        <dbReference type="Pfam" id="PF00924"/>
    </source>
</evidence>
<evidence type="ECO:0000256" key="6">
    <source>
        <dbReference type="SAM" id="MobiDB-lite"/>
    </source>
</evidence>
<dbReference type="SUPFAM" id="SSF50182">
    <property type="entry name" value="Sm-like ribonucleoproteins"/>
    <property type="match status" value="1"/>
</dbReference>
<evidence type="ECO:0000256" key="3">
    <source>
        <dbReference type="ARBA" id="ARBA00022989"/>
    </source>
</evidence>
<dbReference type="Proteomes" id="UP001465153">
    <property type="component" value="Unassembled WGS sequence"/>
</dbReference>
<evidence type="ECO:0000313" key="9">
    <source>
        <dbReference type="Proteomes" id="UP001465153"/>
    </source>
</evidence>
<feature type="transmembrane region" description="Helical" evidence="5">
    <location>
        <begin position="43"/>
        <end position="67"/>
    </location>
</feature>
<keyword evidence="9" id="KW-1185">Reference proteome</keyword>
<keyword evidence="4 5" id="KW-0472">Membrane</keyword>
<gene>
    <name evidence="8" type="ORF">NBRC116591_37240</name>
</gene>
<keyword evidence="5" id="KW-0407">Ion channel</keyword>
<comment type="subcellular location">
    <subcellularLocation>
        <location evidence="5">Cell inner membrane</location>
        <topology evidence="5">Multi-pass membrane protein</topology>
    </subcellularLocation>
    <subcellularLocation>
        <location evidence="1">Membrane</location>
    </subcellularLocation>
</comment>
<feature type="domain" description="Mechanosensitive ion channel MscS" evidence="7">
    <location>
        <begin position="92"/>
        <end position="157"/>
    </location>
</feature>
<evidence type="ECO:0000256" key="2">
    <source>
        <dbReference type="ARBA" id="ARBA00022692"/>
    </source>
</evidence>
<feature type="region of interest" description="Disordered" evidence="6">
    <location>
        <begin position="164"/>
        <end position="188"/>
    </location>
</feature>
<sequence length="188" mass="21324">MFWNEFLLGLAIIVVYWILRKNLHVLVERIGLQKRIENKRIKYVNAVLQFVVTVLLFICLGLIIGLGYSDVSIFLGSVIAVIGVALFAQWSILSNVTASVIVFFFFPYRVGDYIKVYDGDDSVEGEVHEISLFHVILDTNDGNLVTYPNTLVFQKTVKIYRNRATQDASSQKEPTDQQDTQPDAKTTD</sequence>
<evidence type="ECO:0000256" key="4">
    <source>
        <dbReference type="ARBA" id="ARBA00023136"/>
    </source>
</evidence>
<comment type="function">
    <text evidence="5">Mechanosensitive channel that participates in the regulation of osmotic pressure changes within the cell, opening in response to stretch forces in the membrane lipid bilayer, without the need for other proteins. Contributes to normal resistance to hypoosmotic shock. Forms an ion channel of 1.0 nanosiemens conductance with a slight preference for anions.</text>
</comment>
<accession>A0ABQ0AE32</accession>
<evidence type="ECO:0000313" key="8">
    <source>
        <dbReference type="EMBL" id="GAA6169912.1"/>
    </source>
</evidence>
<protein>
    <recommendedName>
        <fullName evidence="5">Small-conductance mechanosensitive channel</fullName>
    </recommendedName>
</protein>
<dbReference type="PANTHER" id="PTHR30221:SF8">
    <property type="entry name" value="SMALL-CONDUCTANCE MECHANOSENSITIVE CHANNEL"/>
    <property type="match status" value="1"/>
</dbReference>
<evidence type="ECO:0000256" key="5">
    <source>
        <dbReference type="RuleBase" id="RU369025"/>
    </source>
</evidence>
<keyword evidence="5" id="KW-1003">Cell membrane</keyword>
<dbReference type="InterPro" id="IPR006685">
    <property type="entry name" value="MscS_channel_2nd"/>
</dbReference>
<dbReference type="Pfam" id="PF00924">
    <property type="entry name" value="MS_channel_2nd"/>
    <property type="match status" value="1"/>
</dbReference>
<comment type="caution">
    <text evidence="8">The sequence shown here is derived from an EMBL/GenBank/DDBJ whole genome shotgun (WGS) entry which is preliminary data.</text>
</comment>
<dbReference type="PANTHER" id="PTHR30221">
    <property type="entry name" value="SMALL-CONDUCTANCE MECHANOSENSITIVE CHANNEL"/>
    <property type="match status" value="1"/>
</dbReference>
<feature type="transmembrane region" description="Helical" evidence="5">
    <location>
        <begin position="73"/>
        <end position="106"/>
    </location>
</feature>
<dbReference type="EMBL" id="BAABWN010000016">
    <property type="protein sequence ID" value="GAA6169912.1"/>
    <property type="molecule type" value="Genomic_DNA"/>
</dbReference>
<dbReference type="Gene3D" id="2.30.30.60">
    <property type="match status" value="1"/>
</dbReference>
<organism evidence="8 9">
    <name type="scientific">Sessilibacter corallicola</name>
    <dbReference type="NCBI Taxonomy" id="2904075"/>
    <lineage>
        <taxon>Bacteria</taxon>
        <taxon>Pseudomonadati</taxon>
        <taxon>Pseudomonadota</taxon>
        <taxon>Gammaproteobacteria</taxon>
        <taxon>Cellvibrionales</taxon>
        <taxon>Cellvibrionaceae</taxon>
        <taxon>Sessilibacter</taxon>
    </lineage>
</organism>
<keyword evidence="2 5" id="KW-0812">Transmembrane</keyword>
<dbReference type="InterPro" id="IPR045275">
    <property type="entry name" value="MscS_archaea/bacteria_type"/>
</dbReference>
<comment type="caution">
    <text evidence="5">Lacks conserved residue(s) required for the propagation of feature annotation.</text>
</comment>
<comment type="similarity">
    <text evidence="5">Belongs to the MscS (TC 1.A.23) family.</text>
</comment>
<evidence type="ECO:0000256" key="1">
    <source>
        <dbReference type="ARBA" id="ARBA00004370"/>
    </source>
</evidence>
<keyword evidence="5" id="KW-0406">Ion transport</keyword>
<comment type="subunit">
    <text evidence="5">Homoheptamer.</text>
</comment>
<proteinExistence type="inferred from homology"/>
<keyword evidence="3 5" id="KW-1133">Transmembrane helix</keyword>
<dbReference type="RefSeq" id="WP_353304304.1">
    <property type="nucleotide sequence ID" value="NZ_BAABWN010000016.1"/>
</dbReference>
<keyword evidence="5" id="KW-0813">Transport</keyword>
<reference evidence="8 9" key="1">
    <citation type="submission" date="2024-04" db="EMBL/GenBank/DDBJ databases">
        <title>Draft genome sequence of Sessilibacter corallicola NBRC 116591.</title>
        <authorList>
            <person name="Miyakawa T."/>
            <person name="Kusuya Y."/>
            <person name="Miura T."/>
        </authorList>
    </citation>
    <scope>NUCLEOTIDE SEQUENCE [LARGE SCALE GENOMIC DNA]</scope>
    <source>
        <strain evidence="8 9">KU-00831-HH</strain>
    </source>
</reference>
<name>A0ABQ0AE32_9GAMM</name>
<dbReference type="InterPro" id="IPR023408">
    <property type="entry name" value="MscS_beta-dom_sf"/>
</dbReference>
<dbReference type="InterPro" id="IPR010920">
    <property type="entry name" value="LSM_dom_sf"/>
</dbReference>